<dbReference type="Proteomes" id="UP001321475">
    <property type="component" value="Chromosome"/>
</dbReference>
<dbReference type="Gene3D" id="1.20.1420.30">
    <property type="entry name" value="NCX, central ion-binding region"/>
    <property type="match status" value="1"/>
</dbReference>
<feature type="domain" description="Sodium/calcium exchanger membrane region" evidence="7">
    <location>
        <begin position="9"/>
        <end position="139"/>
    </location>
</feature>
<dbReference type="Gene3D" id="6.10.280.80">
    <property type="entry name" value="NCX, peripheral helical region"/>
    <property type="match status" value="1"/>
</dbReference>
<reference evidence="9" key="1">
    <citation type="journal article" date="2019" name="Int. J. Syst. Evol. Microbiol.">
        <title>The Global Catalogue of Microorganisms (GCM) 10K type strain sequencing project: providing services to taxonomists for standard genome sequencing and annotation.</title>
        <authorList>
            <consortium name="The Broad Institute Genomics Platform"/>
            <consortium name="The Broad Institute Genome Sequencing Center for Infectious Disease"/>
            <person name="Wu L."/>
            <person name="Ma J."/>
        </authorList>
    </citation>
    <scope>NUCLEOTIDE SEQUENCE [LARGE SCALE GENOMIC DNA]</scope>
    <source>
        <strain evidence="9">NBRC 108565</strain>
    </source>
</reference>
<feature type="transmembrane region" description="Helical" evidence="6">
    <location>
        <begin position="104"/>
        <end position="125"/>
    </location>
</feature>
<dbReference type="RefSeq" id="WP_286218588.1">
    <property type="nucleotide sequence ID" value="NZ_AP027729.1"/>
</dbReference>
<feature type="compositionally biased region" description="Basic and acidic residues" evidence="5">
    <location>
        <begin position="170"/>
        <end position="184"/>
    </location>
</feature>
<feature type="transmembrane region" description="Helical" evidence="6">
    <location>
        <begin position="78"/>
        <end position="97"/>
    </location>
</feature>
<dbReference type="EMBL" id="AP027729">
    <property type="protein sequence ID" value="BDZ41438.1"/>
    <property type="molecule type" value="Genomic_DNA"/>
</dbReference>
<evidence type="ECO:0000256" key="5">
    <source>
        <dbReference type="SAM" id="MobiDB-lite"/>
    </source>
</evidence>
<protein>
    <recommendedName>
        <fullName evidence="7">Sodium/calcium exchanger membrane region domain-containing protein</fullName>
    </recommendedName>
</protein>
<keyword evidence="4 6" id="KW-0472">Membrane</keyword>
<evidence type="ECO:0000256" key="2">
    <source>
        <dbReference type="ARBA" id="ARBA00022692"/>
    </source>
</evidence>
<gene>
    <name evidence="8" type="ORF">GCM10025865_07370</name>
</gene>
<dbReference type="Pfam" id="PF01699">
    <property type="entry name" value="Na_Ca_ex"/>
    <property type="match status" value="1"/>
</dbReference>
<keyword evidence="2 6" id="KW-0812">Transmembrane</keyword>
<feature type="region of interest" description="Disordered" evidence="5">
    <location>
        <begin position="157"/>
        <end position="206"/>
    </location>
</feature>
<dbReference type="InterPro" id="IPR004837">
    <property type="entry name" value="NaCa_Exmemb"/>
</dbReference>
<evidence type="ECO:0000256" key="3">
    <source>
        <dbReference type="ARBA" id="ARBA00022989"/>
    </source>
</evidence>
<evidence type="ECO:0000313" key="9">
    <source>
        <dbReference type="Proteomes" id="UP001321475"/>
    </source>
</evidence>
<accession>A0ABM8G031</accession>
<evidence type="ECO:0000256" key="1">
    <source>
        <dbReference type="ARBA" id="ARBA00004141"/>
    </source>
</evidence>
<feature type="transmembrane region" description="Helical" evidence="6">
    <location>
        <begin position="6"/>
        <end position="24"/>
    </location>
</feature>
<proteinExistence type="predicted"/>
<dbReference type="InterPro" id="IPR044880">
    <property type="entry name" value="NCX_ion-bd_dom_sf"/>
</dbReference>
<organism evidence="8 9">
    <name type="scientific">Paraoerskovia sediminicola</name>
    <dbReference type="NCBI Taxonomy" id="1138587"/>
    <lineage>
        <taxon>Bacteria</taxon>
        <taxon>Bacillati</taxon>
        <taxon>Actinomycetota</taxon>
        <taxon>Actinomycetes</taxon>
        <taxon>Micrococcales</taxon>
        <taxon>Cellulomonadaceae</taxon>
        <taxon>Paraoerskovia</taxon>
    </lineage>
</organism>
<dbReference type="PANTHER" id="PTHR10846:SF8">
    <property type="entry name" value="INNER MEMBRANE PROTEIN YRBG"/>
    <property type="match status" value="1"/>
</dbReference>
<feature type="compositionally biased region" description="Low complexity" evidence="5">
    <location>
        <begin position="157"/>
        <end position="169"/>
    </location>
</feature>
<comment type="subcellular location">
    <subcellularLocation>
        <location evidence="1">Membrane</location>
        <topology evidence="1">Multi-pass membrane protein</topology>
    </subcellularLocation>
</comment>
<evidence type="ECO:0000259" key="7">
    <source>
        <dbReference type="Pfam" id="PF01699"/>
    </source>
</evidence>
<dbReference type="InterPro" id="IPR004481">
    <property type="entry name" value="K/Na/Ca-exchanger"/>
</dbReference>
<sequence length="206" mass="20676">MTAIDVGRVLLGLVVLVGGAELLVRGATALATRWGMSPLVIGLTVVSVGTSAPELAVSTGAVLSGETDLAVGNVVGSNIANILLVLGVSALVLPLVVRAQLVRIDIPAMILLSVALLLCGLDGAITTFDALLLLGLMVAHSAVTLVLGRRSGSAADGAAAGAEGVASPRATERPRRPDRREHAPRGSTRSWSSSGSRCSSSAPSSS</sequence>
<evidence type="ECO:0000256" key="4">
    <source>
        <dbReference type="ARBA" id="ARBA00023136"/>
    </source>
</evidence>
<feature type="compositionally biased region" description="Low complexity" evidence="5">
    <location>
        <begin position="185"/>
        <end position="206"/>
    </location>
</feature>
<keyword evidence="9" id="KW-1185">Reference proteome</keyword>
<keyword evidence="3 6" id="KW-1133">Transmembrane helix</keyword>
<evidence type="ECO:0000313" key="8">
    <source>
        <dbReference type="EMBL" id="BDZ41438.1"/>
    </source>
</evidence>
<name>A0ABM8G031_9CELL</name>
<evidence type="ECO:0000256" key="6">
    <source>
        <dbReference type="SAM" id="Phobius"/>
    </source>
</evidence>
<dbReference type="PANTHER" id="PTHR10846">
    <property type="entry name" value="SODIUM/POTASSIUM/CALCIUM EXCHANGER"/>
    <property type="match status" value="1"/>
</dbReference>